<dbReference type="AlphaFoldDB" id="A0A564VU46"/>
<dbReference type="InterPro" id="IPR000843">
    <property type="entry name" value="HTH_LacI"/>
</dbReference>
<dbReference type="PANTHER" id="PTHR30146:SF109">
    <property type="entry name" value="HTH-TYPE TRANSCRIPTIONAL REGULATOR GALS"/>
    <property type="match status" value="1"/>
</dbReference>
<dbReference type="SUPFAM" id="SSF47413">
    <property type="entry name" value="lambda repressor-like DNA-binding domains"/>
    <property type="match status" value="1"/>
</dbReference>
<evidence type="ECO:0000256" key="3">
    <source>
        <dbReference type="ARBA" id="ARBA00023163"/>
    </source>
</evidence>
<dbReference type="PROSITE" id="PS50932">
    <property type="entry name" value="HTH_LACI_2"/>
    <property type="match status" value="1"/>
</dbReference>
<dbReference type="Proteomes" id="UP000408482">
    <property type="component" value="Unassembled WGS sequence"/>
</dbReference>
<evidence type="ECO:0000313" key="5">
    <source>
        <dbReference type="EMBL" id="VUX36164.1"/>
    </source>
</evidence>
<evidence type="ECO:0000256" key="2">
    <source>
        <dbReference type="ARBA" id="ARBA00023125"/>
    </source>
</evidence>
<dbReference type="RefSeq" id="WP_144093525.1">
    <property type="nucleotide sequence ID" value="NZ_CABHMX010000025.1"/>
</dbReference>
<dbReference type="GO" id="GO:0003700">
    <property type="term" value="F:DNA-binding transcription factor activity"/>
    <property type="evidence" value="ECO:0007669"/>
    <property type="project" value="TreeGrafter"/>
</dbReference>
<dbReference type="InterPro" id="IPR028082">
    <property type="entry name" value="Peripla_BP_I"/>
</dbReference>
<dbReference type="InterPro" id="IPR010982">
    <property type="entry name" value="Lambda_DNA-bd_dom_sf"/>
</dbReference>
<keyword evidence="1" id="KW-0805">Transcription regulation</keyword>
<reference evidence="5 6" key="1">
    <citation type="submission" date="2019-07" db="EMBL/GenBank/DDBJ databases">
        <authorList>
            <person name="Hibberd C M."/>
            <person name="Gehrig L. J."/>
            <person name="Chang H.-W."/>
            <person name="Venkatesh S."/>
        </authorList>
    </citation>
    <scope>NUCLEOTIDE SEQUENCE [LARGE SCALE GENOMIC DNA]</scope>
    <source>
        <strain evidence="5">Blautia_luti_SSTS_Bg7063</strain>
    </source>
</reference>
<dbReference type="Pfam" id="PF00356">
    <property type="entry name" value="LacI"/>
    <property type="match status" value="1"/>
</dbReference>
<keyword evidence="3" id="KW-0804">Transcription</keyword>
<protein>
    <submittedName>
        <fullName evidence="5">HTH-type transcriptional regulator DegA</fullName>
    </submittedName>
</protein>
<dbReference type="CDD" id="cd01392">
    <property type="entry name" value="HTH_LacI"/>
    <property type="match status" value="1"/>
</dbReference>
<dbReference type="Gene3D" id="1.10.260.40">
    <property type="entry name" value="lambda repressor-like DNA-binding domains"/>
    <property type="match status" value="1"/>
</dbReference>
<evidence type="ECO:0000259" key="4">
    <source>
        <dbReference type="PROSITE" id="PS50932"/>
    </source>
</evidence>
<feature type="domain" description="HTH lacI-type" evidence="4">
    <location>
        <begin position="2"/>
        <end position="45"/>
    </location>
</feature>
<dbReference type="InterPro" id="IPR046335">
    <property type="entry name" value="LacI/GalR-like_sensor"/>
</dbReference>
<evidence type="ECO:0000256" key="1">
    <source>
        <dbReference type="ARBA" id="ARBA00023015"/>
    </source>
</evidence>
<dbReference type="CDD" id="cd06267">
    <property type="entry name" value="PBP1_LacI_sugar_binding-like"/>
    <property type="match status" value="1"/>
</dbReference>
<evidence type="ECO:0000313" key="6">
    <source>
        <dbReference type="Proteomes" id="UP000408482"/>
    </source>
</evidence>
<name>A0A564VU46_9FIRM</name>
<accession>A0A564VU46</accession>
<proteinExistence type="predicted"/>
<dbReference type="Gene3D" id="3.40.50.2300">
    <property type="match status" value="2"/>
</dbReference>
<dbReference type="PANTHER" id="PTHR30146">
    <property type="entry name" value="LACI-RELATED TRANSCRIPTIONAL REPRESSOR"/>
    <property type="match status" value="1"/>
</dbReference>
<dbReference type="Pfam" id="PF13377">
    <property type="entry name" value="Peripla_BP_3"/>
    <property type="match status" value="1"/>
</dbReference>
<dbReference type="SMART" id="SM00354">
    <property type="entry name" value="HTH_LACI"/>
    <property type="match status" value="1"/>
</dbReference>
<organism evidence="5 6">
    <name type="scientific">Blautia luti</name>
    <dbReference type="NCBI Taxonomy" id="89014"/>
    <lineage>
        <taxon>Bacteria</taxon>
        <taxon>Bacillati</taxon>
        <taxon>Bacillota</taxon>
        <taxon>Clostridia</taxon>
        <taxon>Lachnospirales</taxon>
        <taxon>Lachnospiraceae</taxon>
        <taxon>Blautia</taxon>
    </lineage>
</organism>
<sequence>MSTIQDVAQKAGVSVSTVYKVFSDSYKTRDEIRERVLKACDELNYSHHSIIKKRKLLGMMFSEVTNPFTNTLMQMIIDELGDEYDIVTLFSNEDLTREKQNITCLEQMKVDALIFATFSNQEYPEINKMISDGKPVIQFFMQTHAGADAILFDDELGTYQAVKYLIQNGHKDILMLYKYRIGFPQRSNGYRKAFEEAGLEVDDRYLYDIPYNDSIRGVIQNKIQELKPSAILAVNEIIATSTVCALKEMKFMVPQDISLIIYDDLPWAAASKFTTIGHAFDSAGSLCKNILMEITGLEKKHTPVRLVIDPMLIVRDSVRILTK</sequence>
<keyword evidence="2" id="KW-0238">DNA-binding</keyword>
<dbReference type="EMBL" id="CABHNW010000059">
    <property type="protein sequence ID" value="VUX36164.1"/>
    <property type="molecule type" value="Genomic_DNA"/>
</dbReference>
<keyword evidence="6" id="KW-1185">Reference proteome</keyword>
<gene>
    <name evidence="5" type="primary">degA_4</name>
    <name evidence="5" type="ORF">RSSSTS7063_02972</name>
</gene>
<dbReference type="GO" id="GO:0000976">
    <property type="term" value="F:transcription cis-regulatory region binding"/>
    <property type="evidence" value="ECO:0007669"/>
    <property type="project" value="TreeGrafter"/>
</dbReference>
<dbReference type="SUPFAM" id="SSF53822">
    <property type="entry name" value="Periplasmic binding protein-like I"/>
    <property type="match status" value="1"/>
</dbReference>